<protein>
    <recommendedName>
        <fullName evidence="12">Peptidase A1 domain-containing protein</fullName>
    </recommendedName>
</protein>
<feature type="disulfide bond" evidence="9">
    <location>
        <begin position="303"/>
        <end position="340"/>
    </location>
</feature>
<accession>A0AAD8DQ82</accession>
<keyword evidence="6 9" id="KW-1015">Disulfide bond</keyword>
<dbReference type="Gene3D" id="2.40.70.10">
    <property type="entry name" value="Acid Proteases"/>
    <property type="match status" value="2"/>
</dbReference>
<feature type="signal peptide" evidence="11">
    <location>
        <begin position="1"/>
        <end position="18"/>
    </location>
</feature>
<dbReference type="Pfam" id="PF00026">
    <property type="entry name" value="Asp"/>
    <property type="match status" value="1"/>
</dbReference>
<dbReference type="Gene3D" id="2.60.40.1960">
    <property type="match status" value="1"/>
</dbReference>
<dbReference type="Proteomes" id="UP001231518">
    <property type="component" value="Chromosome 14"/>
</dbReference>
<keyword evidence="2 10" id="KW-0645">Protease</keyword>
<sequence length="384" mass="41256">MGKLLLVFLALAATCVSGFLKVPLYRMKTVRRHFHEVGTDLQVLRMKYAVTGPAPEPLSNYLDAQYYGPITIGAPPQTFKVVFDTGSSNLWVPSKKCHYTNIACLLHNKYDSSKSSSYRANGTEFAIHYGSGSLSGFLSQDDVTVGGITVRGQTFAEAMSEPGLAFVAAKFDGILGMAFSSISVDGVTPVFDNMVAQGLVKPVFSFYLNRDPQAAQGGEIILGGSDPAHYRGNFTYVPVHRATYWQFSMDAVQVAHHTFCAQGCQAIADTGTSLIAGPSAEVEALNKALGATPMAFGQYVVDCSLIAQLPPVTFTIAGARFTLEGSDYVLRVTQFGKTVCLSGFMGLDIPPPNGPLWILGDVFIGKYYTEFDVAGKRIGFAPAV</sequence>
<dbReference type="InterPro" id="IPR001461">
    <property type="entry name" value="Aspartic_peptidase_A1"/>
</dbReference>
<dbReference type="EMBL" id="JARGEI010000017">
    <property type="protein sequence ID" value="KAJ8716393.1"/>
    <property type="molecule type" value="Genomic_DNA"/>
</dbReference>
<gene>
    <name evidence="13" type="ORF">PYW07_003020</name>
</gene>
<reference evidence="13" key="1">
    <citation type="submission" date="2023-03" db="EMBL/GenBank/DDBJ databases">
        <title>Chromosome-level genomes of two armyworms, Mythimna separata and Mythimna loreyi, provide insights into the biosynthesis and reception of sex pheromones.</title>
        <authorList>
            <person name="Zhao H."/>
        </authorList>
    </citation>
    <scope>NUCLEOTIDE SEQUENCE</scope>
    <source>
        <strain evidence="13">BeijingLab</strain>
        <tissue evidence="13">Pupa</tissue>
    </source>
</reference>
<feature type="chain" id="PRO_5042024803" description="Peptidase A1 domain-containing protein" evidence="11">
    <location>
        <begin position="19"/>
        <end position="384"/>
    </location>
</feature>
<dbReference type="PRINTS" id="PR00792">
    <property type="entry name" value="PEPSIN"/>
</dbReference>
<feature type="disulfide bond" evidence="9">
    <location>
        <begin position="97"/>
        <end position="104"/>
    </location>
</feature>
<feature type="active site" evidence="8">
    <location>
        <position position="84"/>
    </location>
</feature>
<dbReference type="PANTHER" id="PTHR47966">
    <property type="entry name" value="BETA-SITE APP-CLEAVING ENZYME, ISOFORM A-RELATED"/>
    <property type="match status" value="1"/>
</dbReference>
<evidence type="ECO:0000256" key="3">
    <source>
        <dbReference type="ARBA" id="ARBA00022729"/>
    </source>
</evidence>
<dbReference type="InterPro" id="IPR001969">
    <property type="entry name" value="Aspartic_peptidase_AS"/>
</dbReference>
<keyword evidence="14" id="KW-1185">Reference proteome</keyword>
<keyword evidence="3 11" id="KW-0732">Signal</keyword>
<dbReference type="FunFam" id="2.40.70.10:FF:000009">
    <property type="entry name" value="Aspartic proteinase A1"/>
    <property type="match status" value="1"/>
</dbReference>
<evidence type="ECO:0000256" key="8">
    <source>
        <dbReference type="PIRSR" id="PIRSR601461-1"/>
    </source>
</evidence>
<dbReference type="PANTHER" id="PTHR47966:SF51">
    <property type="entry name" value="BETA-SITE APP-CLEAVING ENZYME, ISOFORM A-RELATED"/>
    <property type="match status" value="1"/>
</dbReference>
<keyword evidence="7" id="KW-0325">Glycoprotein</keyword>
<evidence type="ECO:0000256" key="9">
    <source>
        <dbReference type="PIRSR" id="PIRSR601461-2"/>
    </source>
</evidence>
<evidence type="ECO:0000313" key="13">
    <source>
        <dbReference type="EMBL" id="KAJ8716393.1"/>
    </source>
</evidence>
<keyword evidence="5 10" id="KW-0378">Hydrolase</keyword>
<evidence type="ECO:0000259" key="12">
    <source>
        <dbReference type="PROSITE" id="PS51767"/>
    </source>
</evidence>
<evidence type="ECO:0000256" key="11">
    <source>
        <dbReference type="SAM" id="SignalP"/>
    </source>
</evidence>
<evidence type="ECO:0000256" key="7">
    <source>
        <dbReference type="ARBA" id="ARBA00023180"/>
    </source>
</evidence>
<comment type="caution">
    <text evidence="13">The sequence shown here is derived from an EMBL/GenBank/DDBJ whole genome shotgun (WGS) entry which is preliminary data.</text>
</comment>
<evidence type="ECO:0000256" key="5">
    <source>
        <dbReference type="ARBA" id="ARBA00022801"/>
    </source>
</evidence>
<dbReference type="PROSITE" id="PS00141">
    <property type="entry name" value="ASP_PROTEASE"/>
    <property type="match status" value="2"/>
</dbReference>
<dbReference type="SUPFAM" id="SSF50630">
    <property type="entry name" value="Acid proteases"/>
    <property type="match status" value="1"/>
</dbReference>
<dbReference type="InterPro" id="IPR033121">
    <property type="entry name" value="PEPTIDASE_A1"/>
</dbReference>
<evidence type="ECO:0000256" key="10">
    <source>
        <dbReference type="RuleBase" id="RU000454"/>
    </source>
</evidence>
<dbReference type="AlphaFoldDB" id="A0AAD8DQ82"/>
<name>A0AAD8DQ82_MYTSE</name>
<evidence type="ECO:0000256" key="4">
    <source>
        <dbReference type="ARBA" id="ARBA00022750"/>
    </source>
</evidence>
<dbReference type="GO" id="GO:0004190">
    <property type="term" value="F:aspartic-type endopeptidase activity"/>
    <property type="evidence" value="ECO:0007669"/>
    <property type="project" value="UniProtKB-KW"/>
</dbReference>
<comment type="similarity">
    <text evidence="1 10">Belongs to the peptidase A1 family.</text>
</comment>
<evidence type="ECO:0000256" key="2">
    <source>
        <dbReference type="ARBA" id="ARBA00022670"/>
    </source>
</evidence>
<dbReference type="PROSITE" id="PS51767">
    <property type="entry name" value="PEPTIDASE_A1"/>
    <property type="match status" value="1"/>
</dbReference>
<feature type="disulfide bond" evidence="9">
    <location>
        <begin position="260"/>
        <end position="264"/>
    </location>
</feature>
<dbReference type="FunFam" id="2.40.70.10:FF:000044">
    <property type="entry name" value="Lysosomal aspartic protease"/>
    <property type="match status" value="1"/>
</dbReference>
<dbReference type="GO" id="GO:0005764">
    <property type="term" value="C:lysosome"/>
    <property type="evidence" value="ECO:0007669"/>
    <property type="project" value="TreeGrafter"/>
</dbReference>
<feature type="domain" description="Peptidase A1" evidence="12">
    <location>
        <begin position="66"/>
        <end position="381"/>
    </location>
</feature>
<dbReference type="GO" id="GO:0006508">
    <property type="term" value="P:proteolysis"/>
    <property type="evidence" value="ECO:0007669"/>
    <property type="project" value="UniProtKB-KW"/>
</dbReference>
<evidence type="ECO:0000256" key="6">
    <source>
        <dbReference type="ARBA" id="ARBA00023157"/>
    </source>
</evidence>
<dbReference type="InterPro" id="IPR021109">
    <property type="entry name" value="Peptidase_aspartic_dom_sf"/>
</dbReference>
<evidence type="ECO:0000256" key="1">
    <source>
        <dbReference type="ARBA" id="ARBA00007447"/>
    </source>
</evidence>
<evidence type="ECO:0000313" key="14">
    <source>
        <dbReference type="Proteomes" id="UP001231518"/>
    </source>
</evidence>
<proteinExistence type="inferred from homology"/>
<organism evidence="13 14">
    <name type="scientific">Mythimna separata</name>
    <name type="common">Oriental armyworm</name>
    <name type="synonym">Pseudaletia separata</name>
    <dbReference type="NCBI Taxonomy" id="271217"/>
    <lineage>
        <taxon>Eukaryota</taxon>
        <taxon>Metazoa</taxon>
        <taxon>Ecdysozoa</taxon>
        <taxon>Arthropoda</taxon>
        <taxon>Hexapoda</taxon>
        <taxon>Insecta</taxon>
        <taxon>Pterygota</taxon>
        <taxon>Neoptera</taxon>
        <taxon>Endopterygota</taxon>
        <taxon>Lepidoptera</taxon>
        <taxon>Glossata</taxon>
        <taxon>Ditrysia</taxon>
        <taxon>Noctuoidea</taxon>
        <taxon>Noctuidae</taxon>
        <taxon>Noctuinae</taxon>
        <taxon>Hadenini</taxon>
        <taxon>Mythimna</taxon>
    </lineage>
</organism>
<feature type="active site" evidence="8">
    <location>
        <position position="269"/>
    </location>
</feature>
<keyword evidence="4 10" id="KW-0064">Aspartyl protease</keyword>